<dbReference type="PROSITE" id="PS50883">
    <property type="entry name" value="EAL"/>
    <property type="match status" value="1"/>
</dbReference>
<dbReference type="CDD" id="cd01948">
    <property type="entry name" value="EAL"/>
    <property type="match status" value="1"/>
</dbReference>
<accession>A0ABU4G9D3</accession>
<evidence type="ECO:0000259" key="1">
    <source>
        <dbReference type="PROSITE" id="PS50883"/>
    </source>
</evidence>
<feature type="domain" description="EAL" evidence="1">
    <location>
        <begin position="93"/>
        <end position="344"/>
    </location>
</feature>
<comment type="caution">
    <text evidence="2">The sequence shown here is derived from an EMBL/GenBank/DDBJ whole genome shotgun (WGS) entry which is preliminary data.</text>
</comment>
<dbReference type="Proteomes" id="UP001282284">
    <property type="component" value="Unassembled WGS sequence"/>
</dbReference>
<dbReference type="InterPro" id="IPR001633">
    <property type="entry name" value="EAL_dom"/>
</dbReference>
<dbReference type="RefSeq" id="WP_317944052.1">
    <property type="nucleotide sequence ID" value="NZ_JAUBDI010000009.1"/>
</dbReference>
<gene>
    <name evidence="2" type="ORF">QT711_10375</name>
</gene>
<dbReference type="SUPFAM" id="SSF141868">
    <property type="entry name" value="EAL domain-like"/>
    <property type="match status" value="1"/>
</dbReference>
<dbReference type="PANTHER" id="PTHR33121">
    <property type="entry name" value="CYCLIC DI-GMP PHOSPHODIESTERASE PDEF"/>
    <property type="match status" value="1"/>
</dbReference>
<keyword evidence="3" id="KW-1185">Reference proteome</keyword>
<organism evidence="2 3">
    <name type="scientific">Sporosarcina saromensis</name>
    <dbReference type="NCBI Taxonomy" id="359365"/>
    <lineage>
        <taxon>Bacteria</taxon>
        <taxon>Bacillati</taxon>
        <taxon>Bacillota</taxon>
        <taxon>Bacilli</taxon>
        <taxon>Bacillales</taxon>
        <taxon>Caryophanaceae</taxon>
        <taxon>Sporosarcina</taxon>
    </lineage>
</organism>
<dbReference type="EMBL" id="JAUBDI010000009">
    <property type="protein sequence ID" value="MDW0113593.1"/>
    <property type="molecule type" value="Genomic_DNA"/>
</dbReference>
<evidence type="ECO:0000313" key="3">
    <source>
        <dbReference type="Proteomes" id="UP001282284"/>
    </source>
</evidence>
<dbReference type="Pfam" id="PF00563">
    <property type="entry name" value="EAL"/>
    <property type="match status" value="1"/>
</dbReference>
<proteinExistence type="predicted"/>
<dbReference type="InterPro" id="IPR050706">
    <property type="entry name" value="Cyclic-di-GMP_PDE-like"/>
</dbReference>
<dbReference type="Gene3D" id="3.20.20.450">
    <property type="entry name" value="EAL domain"/>
    <property type="match status" value="1"/>
</dbReference>
<reference evidence="2 3" key="1">
    <citation type="submission" date="2023-06" db="EMBL/GenBank/DDBJ databases">
        <title>Sporosarcina sp. nov., isolated from Korean traditional fermented seafood 'Jeotgal'.</title>
        <authorList>
            <person name="Yang A.I."/>
            <person name="Shin N.-R."/>
        </authorList>
    </citation>
    <scope>NUCLEOTIDE SEQUENCE [LARGE SCALE GENOMIC DNA]</scope>
    <source>
        <strain evidence="2 3">KCTC13119</strain>
    </source>
</reference>
<dbReference type="PANTHER" id="PTHR33121:SF70">
    <property type="entry name" value="SIGNALING PROTEIN YKOW"/>
    <property type="match status" value="1"/>
</dbReference>
<evidence type="ECO:0000313" key="2">
    <source>
        <dbReference type="EMBL" id="MDW0113593.1"/>
    </source>
</evidence>
<name>A0ABU4G9D3_9BACL</name>
<protein>
    <submittedName>
        <fullName evidence="2">EAL domain-containing protein</fullName>
    </submittedName>
</protein>
<dbReference type="SMART" id="SM00052">
    <property type="entry name" value="EAL"/>
    <property type="match status" value="1"/>
</dbReference>
<sequence length="344" mass="39561">MTCELCNPKTIGYTIYFSNEQRMDLLVKYFTDYPKTTWQKLNERMFWALEPVLFDLMDYVQTHMDAEAIYAVKADKEDPMRDLNKLKPIKSFQSEREASWIDAIIQKKSIRTHYQPIVKMLDHEVHIVGNELLSRGIDDQGQLIAPFHLFEAARKRNRLFALDRLCRLESIKNAAPVADRLIFINFIPTSIYVPEHCLATTFAAIQRAGIRPEHVVFEVVETDKVDDMAHLLSILDYYRTHGVKYALDDVGTGFNDLELLARMQPDFVKLAREFADGVSVDAEKQKVARNVMRLAHKVGALALAEGIEQASDLRYLQEMGYDLFQGYLFGKPDATPIKQVHAIQ</sequence>
<dbReference type="InterPro" id="IPR035919">
    <property type="entry name" value="EAL_sf"/>
</dbReference>